<proteinExistence type="predicted"/>
<comment type="caution">
    <text evidence="1">The sequence shown here is derived from an EMBL/GenBank/DDBJ whole genome shotgun (WGS) entry which is preliminary data.</text>
</comment>
<dbReference type="Proteomes" id="UP001066276">
    <property type="component" value="Chromosome 1_1"/>
</dbReference>
<reference evidence="1" key="1">
    <citation type="journal article" date="2022" name="bioRxiv">
        <title>Sequencing and chromosome-scale assembly of the giantPleurodeles waltlgenome.</title>
        <authorList>
            <person name="Brown T."/>
            <person name="Elewa A."/>
            <person name="Iarovenko S."/>
            <person name="Subramanian E."/>
            <person name="Araus A.J."/>
            <person name="Petzold A."/>
            <person name="Susuki M."/>
            <person name="Suzuki K.-i.T."/>
            <person name="Hayashi T."/>
            <person name="Toyoda A."/>
            <person name="Oliveira C."/>
            <person name="Osipova E."/>
            <person name="Leigh N.D."/>
            <person name="Simon A."/>
            <person name="Yun M.H."/>
        </authorList>
    </citation>
    <scope>NUCLEOTIDE SEQUENCE</scope>
    <source>
        <strain evidence="1">20211129_DDA</strain>
        <tissue evidence="1">Liver</tissue>
    </source>
</reference>
<name>A0AAV7WY49_PLEWA</name>
<dbReference type="AlphaFoldDB" id="A0AAV7WY49"/>
<accession>A0AAV7WY49</accession>
<dbReference type="EMBL" id="JANPWB010000001">
    <property type="protein sequence ID" value="KAJ1219064.1"/>
    <property type="molecule type" value="Genomic_DNA"/>
</dbReference>
<evidence type="ECO:0000313" key="1">
    <source>
        <dbReference type="EMBL" id="KAJ1219064.1"/>
    </source>
</evidence>
<organism evidence="1 2">
    <name type="scientific">Pleurodeles waltl</name>
    <name type="common">Iberian ribbed newt</name>
    <dbReference type="NCBI Taxonomy" id="8319"/>
    <lineage>
        <taxon>Eukaryota</taxon>
        <taxon>Metazoa</taxon>
        <taxon>Chordata</taxon>
        <taxon>Craniata</taxon>
        <taxon>Vertebrata</taxon>
        <taxon>Euteleostomi</taxon>
        <taxon>Amphibia</taxon>
        <taxon>Batrachia</taxon>
        <taxon>Caudata</taxon>
        <taxon>Salamandroidea</taxon>
        <taxon>Salamandridae</taxon>
        <taxon>Pleurodelinae</taxon>
        <taxon>Pleurodeles</taxon>
    </lineage>
</organism>
<keyword evidence="2" id="KW-1185">Reference proteome</keyword>
<gene>
    <name evidence="1" type="ORF">NDU88_006635</name>
</gene>
<evidence type="ECO:0000313" key="2">
    <source>
        <dbReference type="Proteomes" id="UP001066276"/>
    </source>
</evidence>
<protein>
    <submittedName>
        <fullName evidence="1">Uncharacterized protein</fullName>
    </submittedName>
</protein>
<sequence>MRPSTGKMLVPPAPSLVGTVPPLVTYSWQPLKRREGRAWRKEAPPLHPERGTGHLAQEARIVRSTRSVRGCLETSASYTVDIDLFVLEACCFYLYG</sequence>